<feature type="chain" id="PRO_5019354892" description="YbgF trimerisation domain-containing protein" evidence="2">
    <location>
        <begin position="24"/>
        <end position="100"/>
    </location>
</feature>
<sequence>MNRTAILASAVIMLLTFQSIAEAASISTRVRILESKVYKQGKLIKEQAKKDRAYTSDLKQGLKEIELLRIELQKFMRQKEAMEKKPSSYDGDLDRTYSFP</sequence>
<dbReference type="KEGG" id="htr:EPV75_07945"/>
<evidence type="ECO:0000313" key="4">
    <source>
        <dbReference type="Proteomes" id="UP000285478"/>
    </source>
</evidence>
<dbReference type="Proteomes" id="UP000285478">
    <property type="component" value="Chromosome"/>
</dbReference>
<keyword evidence="2" id="KW-0732">Signal</keyword>
<keyword evidence="4" id="KW-1185">Reference proteome</keyword>
<feature type="signal peptide" evidence="2">
    <location>
        <begin position="1"/>
        <end position="23"/>
    </location>
</feature>
<dbReference type="AlphaFoldDB" id="A0A410H3V6"/>
<evidence type="ECO:0000256" key="1">
    <source>
        <dbReference type="SAM" id="MobiDB-lite"/>
    </source>
</evidence>
<evidence type="ECO:0000256" key="2">
    <source>
        <dbReference type="SAM" id="SignalP"/>
    </source>
</evidence>
<dbReference type="EMBL" id="CP035033">
    <property type="protein sequence ID" value="QAB15605.1"/>
    <property type="molecule type" value="Genomic_DNA"/>
</dbReference>
<accession>A0A410H3V6</accession>
<protein>
    <recommendedName>
        <fullName evidence="5">YbgF trimerisation domain-containing protein</fullName>
    </recommendedName>
</protein>
<reference evidence="3 4" key="1">
    <citation type="journal article" date="2018" name="Environ. Microbiol.">
        <title>Genomes of ubiquitous marine and hypersaline Hydrogenovibrio, Thiomicrorhabdus and Thiomicrospira spp. encode a diversity of mechanisms to sustain chemolithoautotrophy in heterogeneous environments.</title>
        <authorList>
            <person name="Scott K.M."/>
            <person name="Williams J."/>
            <person name="Porter C.M.B."/>
            <person name="Russel S."/>
            <person name="Harmer T.L."/>
            <person name="Paul J.H."/>
            <person name="Antonen K.M."/>
            <person name="Bridges M.K."/>
            <person name="Camper G.J."/>
            <person name="Campla C.K."/>
            <person name="Casella L.G."/>
            <person name="Chase E."/>
            <person name="Conrad J.W."/>
            <person name="Cruz M.C."/>
            <person name="Dunlap D.S."/>
            <person name="Duran L."/>
            <person name="Fahsbender E.M."/>
            <person name="Goldsmith D.B."/>
            <person name="Keeley R.F."/>
            <person name="Kondoff M.R."/>
            <person name="Kussy B.I."/>
            <person name="Lane M.K."/>
            <person name="Lawler S."/>
            <person name="Leigh B.A."/>
            <person name="Lewis C."/>
            <person name="Lostal L.M."/>
            <person name="Marking D."/>
            <person name="Mancera P.A."/>
            <person name="McClenthan E.C."/>
            <person name="McIntyre E.A."/>
            <person name="Mine J.A."/>
            <person name="Modi S."/>
            <person name="Moore B.D."/>
            <person name="Morgan W.A."/>
            <person name="Nelson K.M."/>
            <person name="Nguyen K.N."/>
            <person name="Ogburn N."/>
            <person name="Parrino D.G."/>
            <person name="Pedapudi A.D."/>
            <person name="Pelham R.P."/>
            <person name="Preece A.M."/>
            <person name="Rampersad E.A."/>
            <person name="Richardson J.C."/>
            <person name="Rodgers C.M."/>
            <person name="Schaffer B.L."/>
            <person name="Sheridan N.E."/>
            <person name="Solone M.R."/>
            <person name="Staley Z.R."/>
            <person name="Tabuchi M."/>
            <person name="Waide R.J."/>
            <person name="Wanjugi P.W."/>
            <person name="Young S."/>
            <person name="Clum A."/>
            <person name="Daum C."/>
            <person name="Huntemann M."/>
            <person name="Ivanova N."/>
            <person name="Kyrpides N."/>
            <person name="Mikhailova N."/>
            <person name="Palaniappan K."/>
            <person name="Pillay M."/>
            <person name="Reddy T.B.K."/>
            <person name="Shapiro N."/>
            <person name="Stamatis D."/>
            <person name="Varghese N."/>
            <person name="Woyke T."/>
            <person name="Boden R."/>
            <person name="Freyermuth S.K."/>
            <person name="Kerfeld C.A."/>
        </authorList>
    </citation>
    <scope>NUCLEOTIDE SEQUENCE [LARGE SCALE GENOMIC DNA]</scope>
    <source>
        <strain evidence="3 4">JR-2</strain>
    </source>
</reference>
<name>A0A410H3V6_9GAMM</name>
<evidence type="ECO:0008006" key="5">
    <source>
        <dbReference type="Google" id="ProtNLM"/>
    </source>
</evidence>
<evidence type="ECO:0000313" key="3">
    <source>
        <dbReference type="EMBL" id="QAB15605.1"/>
    </source>
</evidence>
<gene>
    <name evidence="3" type="ORF">EPV75_07945</name>
</gene>
<organism evidence="3 4">
    <name type="scientific">Hydrogenovibrio thermophilus</name>
    <dbReference type="NCBI Taxonomy" id="265883"/>
    <lineage>
        <taxon>Bacteria</taxon>
        <taxon>Pseudomonadati</taxon>
        <taxon>Pseudomonadota</taxon>
        <taxon>Gammaproteobacteria</taxon>
        <taxon>Thiotrichales</taxon>
        <taxon>Piscirickettsiaceae</taxon>
        <taxon>Hydrogenovibrio</taxon>
    </lineage>
</organism>
<dbReference type="RefSeq" id="WP_127119561.1">
    <property type="nucleotide sequence ID" value="NZ_CP035033.1"/>
</dbReference>
<proteinExistence type="predicted"/>
<feature type="region of interest" description="Disordered" evidence="1">
    <location>
        <begin position="78"/>
        <end position="100"/>
    </location>
</feature>